<dbReference type="Proteomes" id="UP001301653">
    <property type="component" value="Unassembled WGS sequence"/>
</dbReference>
<reference evidence="2 3" key="1">
    <citation type="submission" date="2023-12" db="EMBL/GenBank/DDBJ databases">
        <title>Stenotrophomonas guangdongensis sp. nov., isolated from wilted pepper plants (Capsicum annuum).</title>
        <authorList>
            <person name="Qiu M."/>
            <person name="Li Y."/>
            <person name="Liu Q."/>
            <person name="Zhang X."/>
            <person name="Huang Y."/>
            <person name="Guo R."/>
            <person name="Hu M."/>
            <person name="Zhou J."/>
            <person name="Zhou X."/>
        </authorList>
    </citation>
    <scope>NUCLEOTIDE SEQUENCE [LARGE SCALE GENOMIC DNA]</scope>
    <source>
        <strain evidence="2 3">MH1</strain>
    </source>
</reference>
<organism evidence="2 3">
    <name type="scientific">Stenotrophomonas capsici</name>
    <dbReference type="NCBI Taxonomy" id="3110230"/>
    <lineage>
        <taxon>Bacteria</taxon>
        <taxon>Pseudomonadati</taxon>
        <taxon>Pseudomonadota</taxon>
        <taxon>Gammaproteobacteria</taxon>
        <taxon>Lysobacterales</taxon>
        <taxon>Lysobacteraceae</taxon>
        <taxon>Stenotrophomonas</taxon>
    </lineage>
</organism>
<dbReference type="EMBL" id="JAYFUH010000249">
    <property type="protein sequence ID" value="MEA5669300.1"/>
    <property type="molecule type" value="Genomic_DNA"/>
</dbReference>
<evidence type="ECO:0008006" key="4">
    <source>
        <dbReference type="Google" id="ProtNLM"/>
    </source>
</evidence>
<keyword evidence="3" id="KW-1185">Reference proteome</keyword>
<keyword evidence="1" id="KW-0812">Transmembrane</keyword>
<comment type="caution">
    <text evidence="2">The sequence shown here is derived from an EMBL/GenBank/DDBJ whole genome shotgun (WGS) entry which is preliminary data.</text>
</comment>
<protein>
    <recommendedName>
        <fullName evidence="4">Transmembrane protein</fullName>
    </recommendedName>
</protein>
<evidence type="ECO:0000256" key="1">
    <source>
        <dbReference type="SAM" id="Phobius"/>
    </source>
</evidence>
<evidence type="ECO:0000313" key="2">
    <source>
        <dbReference type="EMBL" id="MEA5669300.1"/>
    </source>
</evidence>
<gene>
    <name evidence="2" type="ORF">VA603_17335</name>
</gene>
<name>A0ABU5VB77_9GAMM</name>
<keyword evidence="1" id="KW-1133">Transmembrane helix</keyword>
<dbReference type="RefSeq" id="WP_132864207.1">
    <property type="nucleotide sequence ID" value="NZ_JAYFUH010000249.1"/>
</dbReference>
<proteinExistence type="predicted"/>
<feature type="transmembrane region" description="Helical" evidence="1">
    <location>
        <begin position="33"/>
        <end position="49"/>
    </location>
</feature>
<sequence length="107" mass="11520">MRILGWLVLLLAMLGWSAWFVVCNVYEFAPRLDPWAFAYGWLLAVLGAARMRRDGWGLGLLAASIGLYLLLIHRGVGSGVALAVLVIASLAVLASAQRPGRRSTPGT</sequence>
<evidence type="ECO:0000313" key="3">
    <source>
        <dbReference type="Proteomes" id="UP001301653"/>
    </source>
</evidence>
<feature type="transmembrane region" description="Helical" evidence="1">
    <location>
        <begin position="56"/>
        <end position="73"/>
    </location>
</feature>
<accession>A0ABU5VB77</accession>
<feature type="transmembrane region" description="Helical" evidence="1">
    <location>
        <begin position="79"/>
        <end position="96"/>
    </location>
</feature>
<keyword evidence="1" id="KW-0472">Membrane</keyword>